<name>A0A8H1L392_9ACTN</name>
<dbReference type="InterPro" id="IPR042208">
    <property type="entry name" value="D-ser_dehydrat-like_sf"/>
</dbReference>
<dbReference type="Proteomes" id="UP000298111">
    <property type="component" value="Unassembled WGS sequence"/>
</dbReference>
<dbReference type="Gene3D" id="2.40.37.20">
    <property type="entry name" value="D-serine dehydratase-like domain"/>
    <property type="match status" value="1"/>
</dbReference>
<dbReference type="AlphaFoldDB" id="A0A8H1L392"/>
<dbReference type="Pfam" id="PF14031">
    <property type="entry name" value="D-ser_dehydrat"/>
    <property type="match status" value="1"/>
</dbReference>
<evidence type="ECO:0000313" key="3">
    <source>
        <dbReference type="EMBL" id="TGG74755.1"/>
    </source>
</evidence>
<comment type="caution">
    <text evidence="3">The sequence shown here is derived from an EMBL/GenBank/DDBJ whole genome shotgun (WGS) entry which is preliminary data.</text>
</comment>
<gene>
    <name evidence="3" type="ORF">D8771_34775</name>
</gene>
<dbReference type="InterPro" id="IPR026956">
    <property type="entry name" value="D-ser_dehydrat-like_dom"/>
</dbReference>
<dbReference type="EMBL" id="RCIY01000120">
    <property type="protein sequence ID" value="TGG74755.1"/>
    <property type="molecule type" value="Genomic_DNA"/>
</dbReference>
<feature type="domain" description="D-serine dehydratase-like" evidence="2">
    <location>
        <begin position="86"/>
        <end position="195"/>
    </location>
</feature>
<evidence type="ECO:0000259" key="2">
    <source>
        <dbReference type="SMART" id="SM01119"/>
    </source>
</evidence>
<accession>A0A8H1L392</accession>
<organism evidence="3 4">
    <name type="scientific">Streptomyces albus</name>
    <dbReference type="NCBI Taxonomy" id="1888"/>
    <lineage>
        <taxon>Bacteria</taxon>
        <taxon>Bacillati</taxon>
        <taxon>Actinomycetota</taxon>
        <taxon>Actinomycetes</taxon>
        <taxon>Kitasatosporales</taxon>
        <taxon>Streptomycetaceae</taxon>
        <taxon>Streptomyces</taxon>
    </lineage>
</organism>
<sequence length="208" mass="22521">MDVLAQGVHALESIYYDLVAGELAHGWGSGGPQDGHPDGRTGTGEESLAGRPVRLVLRSGAYSSHDDGLYDRLARQAPGTPRLTPALEVWTQVISTPEDGLALLDAGRRDLPFDEGLPVPLAHRPRRPGPQDAWPEEAARDAEALLGWRIDALNDQHAFLRFPTGGGPRVGDLLALGISHPCTAHDKWQLVPVVDDGYRVVDTVRCFF</sequence>
<evidence type="ECO:0000256" key="1">
    <source>
        <dbReference type="SAM" id="MobiDB-lite"/>
    </source>
</evidence>
<protein>
    <recommendedName>
        <fullName evidence="2">D-serine dehydratase-like domain-containing protein</fullName>
    </recommendedName>
</protein>
<reference evidence="3 4" key="1">
    <citation type="submission" date="2018-10" db="EMBL/GenBank/DDBJ databases">
        <title>Isolation of pseudouridimycin from Streptomyces albus DSM 40763.</title>
        <authorList>
            <person name="Rosenqvist P."/>
            <person name="Metsae-Ketelae M."/>
            <person name="Virta P."/>
        </authorList>
    </citation>
    <scope>NUCLEOTIDE SEQUENCE [LARGE SCALE GENOMIC DNA]</scope>
    <source>
        <strain evidence="3 4">DSM 40763</strain>
    </source>
</reference>
<dbReference type="SMART" id="SM01119">
    <property type="entry name" value="D-ser_dehydrat"/>
    <property type="match status" value="1"/>
</dbReference>
<feature type="region of interest" description="Disordered" evidence="1">
    <location>
        <begin position="27"/>
        <end position="48"/>
    </location>
</feature>
<proteinExistence type="predicted"/>
<evidence type="ECO:0000313" key="4">
    <source>
        <dbReference type="Proteomes" id="UP000298111"/>
    </source>
</evidence>